<keyword evidence="2" id="KW-1133">Transmembrane helix</keyword>
<dbReference type="EMBL" id="CAEZYU010000053">
    <property type="protein sequence ID" value="CAB4743942.1"/>
    <property type="molecule type" value="Genomic_DNA"/>
</dbReference>
<proteinExistence type="predicted"/>
<dbReference type="EMBL" id="CAEZSF010000001">
    <property type="protein sequence ID" value="CAB4529422.1"/>
    <property type="molecule type" value="Genomic_DNA"/>
</dbReference>
<evidence type="ECO:0000313" key="3">
    <source>
        <dbReference type="EMBL" id="CAB4529422.1"/>
    </source>
</evidence>
<gene>
    <name evidence="3" type="ORF">UFOPK1358_00020</name>
    <name evidence="4" type="ORF">UFOPK2766_01234</name>
</gene>
<dbReference type="AlphaFoldDB" id="A0A6J6ARR1"/>
<evidence type="ECO:0000256" key="1">
    <source>
        <dbReference type="SAM" id="MobiDB-lite"/>
    </source>
</evidence>
<feature type="compositionally biased region" description="Low complexity" evidence="1">
    <location>
        <begin position="221"/>
        <end position="242"/>
    </location>
</feature>
<feature type="region of interest" description="Disordered" evidence="1">
    <location>
        <begin position="220"/>
        <end position="242"/>
    </location>
</feature>
<keyword evidence="2" id="KW-0812">Transmembrane</keyword>
<accession>A0A6J6ARR1</accession>
<organism evidence="3">
    <name type="scientific">freshwater metagenome</name>
    <dbReference type="NCBI Taxonomy" id="449393"/>
    <lineage>
        <taxon>unclassified sequences</taxon>
        <taxon>metagenomes</taxon>
        <taxon>ecological metagenomes</taxon>
    </lineage>
</organism>
<name>A0A6J6ARR1_9ZZZZ</name>
<feature type="transmembrane region" description="Helical" evidence="2">
    <location>
        <begin position="37"/>
        <end position="56"/>
    </location>
</feature>
<sequence>MPKNTLPSYPAAGDEARFDAIVQQGRSIRRGRTTKRAATIGSVGVMVAAIAIFALIDTSVPSQASQVVANSAEIETPTVPEAEIAESGSLSLRIEQAAAGVEIGLNDSAAAVAVAGEPPAQQCVTVTVRAPGSGATGVVLAEGFICNGGSQAASAVVQVPLTAAIDGVQVGCAATAVRTDVAPDLSEPLGSTFSVSLPIGMSPGKYQITAEAVSGLGDGCAGSAEGSSESEHSTAATGSFIL</sequence>
<protein>
    <submittedName>
        <fullName evidence="3">Unannotated protein</fullName>
    </submittedName>
</protein>
<reference evidence="3" key="1">
    <citation type="submission" date="2020-05" db="EMBL/GenBank/DDBJ databases">
        <authorList>
            <person name="Chiriac C."/>
            <person name="Salcher M."/>
            <person name="Ghai R."/>
            <person name="Kavagutti S V."/>
        </authorList>
    </citation>
    <scope>NUCLEOTIDE SEQUENCE</scope>
</reference>
<keyword evidence="2" id="KW-0472">Membrane</keyword>
<evidence type="ECO:0000313" key="4">
    <source>
        <dbReference type="EMBL" id="CAB4743942.1"/>
    </source>
</evidence>
<evidence type="ECO:0000256" key="2">
    <source>
        <dbReference type="SAM" id="Phobius"/>
    </source>
</evidence>